<comment type="caution">
    <text evidence="1">The sequence shown here is derived from an EMBL/GenBank/DDBJ whole genome shotgun (WGS) entry which is preliminary data.</text>
</comment>
<gene>
    <name evidence="1" type="ORF">RhiirC2_789952</name>
</gene>
<dbReference type="AlphaFoldDB" id="A0A2N1MM74"/>
<name>A0A2N1MM74_9GLOM</name>
<dbReference type="EMBL" id="LLXL01001833">
    <property type="protein sequence ID" value="PKK62713.1"/>
    <property type="molecule type" value="Genomic_DNA"/>
</dbReference>
<dbReference type="Proteomes" id="UP000233469">
    <property type="component" value="Unassembled WGS sequence"/>
</dbReference>
<reference evidence="1 2" key="2">
    <citation type="submission" date="2017-10" db="EMBL/GenBank/DDBJ databases">
        <title>Extensive intraspecific genome diversity in a model arbuscular mycorrhizal fungus.</title>
        <authorList>
            <person name="Chen E.C.H."/>
            <person name="Morin E."/>
            <person name="Baudet D."/>
            <person name="Noel J."/>
            <person name="Ndikumana S."/>
            <person name="Charron P."/>
            <person name="St-Onge C."/>
            <person name="Giorgi J."/>
            <person name="Grigoriev I.V."/>
            <person name="Roux C."/>
            <person name="Martin F.M."/>
            <person name="Corradi N."/>
        </authorList>
    </citation>
    <scope>NUCLEOTIDE SEQUENCE [LARGE SCALE GENOMIC DNA]</scope>
    <source>
        <strain evidence="1 2">C2</strain>
    </source>
</reference>
<proteinExistence type="predicted"/>
<sequence>MRDKEVNNFIRLTNIETQSREAALIKTERMTQMTATIPPQTSTQQDSDMLVDACDDENYYSAGVGIIEKAYAKHIQTKDLFKGRLIYLTHRNNITSSINFNWMNFELIPDLIYASTNKVHHSAVTSYFSIDDIFKKSQMAMNRRYKVEKVIDYSKITDDQWKIFTEQLETQN</sequence>
<protein>
    <submittedName>
        <fullName evidence="1">Uncharacterized protein</fullName>
    </submittedName>
</protein>
<accession>A0A2N1MM74</accession>
<dbReference type="VEuPathDB" id="FungiDB:FUN_017886"/>
<dbReference type="VEuPathDB" id="FungiDB:RhiirA1_473846"/>
<evidence type="ECO:0000313" key="1">
    <source>
        <dbReference type="EMBL" id="PKK62713.1"/>
    </source>
</evidence>
<organism evidence="1 2">
    <name type="scientific">Rhizophagus irregularis</name>
    <dbReference type="NCBI Taxonomy" id="588596"/>
    <lineage>
        <taxon>Eukaryota</taxon>
        <taxon>Fungi</taxon>
        <taxon>Fungi incertae sedis</taxon>
        <taxon>Mucoromycota</taxon>
        <taxon>Glomeromycotina</taxon>
        <taxon>Glomeromycetes</taxon>
        <taxon>Glomerales</taxon>
        <taxon>Glomeraceae</taxon>
        <taxon>Rhizophagus</taxon>
    </lineage>
</organism>
<evidence type="ECO:0000313" key="2">
    <source>
        <dbReference type="Proteomes" id="UP000233469"/>
    </source>
</evidence>
<reference evidence="1 2" key="1">
    <citation type="submission" date="2016-04" db="EMBL/GenBank/DDBJ databases">
        <title>Genome analyses suggest a sexual origin of heterokaryosis in a supposedly ancient asexual fungus.</title>
        <authorList>
            <person name="Ropars J."/>
            <person name="Sedzielewska K."/>
            <person name="Noel J."/>
            <person name="Charron P."/>
            <person name="Farinelli L."/>
            <person name="Marton T."/>
            <person name="Kruger M."/>
            <person name="Pelin A."/>
            <person name="Brachmann A."/>
            <person name="Corradi N."/>
        </authorList>
    </citation>
    <scope>NUCLEOTIDE SEQUENCE [LARGE SCALE GENOMIC DNA]</scope>
    <source>
        <strain evidence="1 2">C2</strain>
    </source>
</reference>